<proteinExistence type="predicted"/>
<accession>K9XR65</accession>
<sequence>MSLVFETQRLLLKPILKSELDRLHNILIDPYVRKYLCDDKIFSWQQTEAMLLENQRLFKEKKLGLWLIETKNNQEVIGFVGLWDFFSEAQPQLAYALIPTATKKGYATEAATKIIEYCFNELGYKYLIASSDQPNLESHRVAERLGMKKIEEKIINNNPILFFKIEKEQ</sequence>
<evidence type="ECO:0000313" key="3">
    <source>
        <dbReference type="Proteomes" id="UP000010473"/>
    </source>
</evidence>
<dbReference type="Gene3D" id="3.40.630.30">
    <property type="match status" value="1"/>
</dbReference>
<dbReference type="Proteomes" id="UP000010473">
    <property type="component" value="Chromosome"/>
</dbReference>
<dbReference type="PROSITE" id="PS51186">
    <property type="entry name" value="GNAT"/>
    <property type="match status" value="1"/>
</dbReference>
<dbReference type="GO" id="GO:0016747">
    <property type="term" value="F:acyltransferase activity, transferring groups other than amino-acyl groups"/>
    <property type="evidence" value="ECO:0007669"/>
    <property type="project" value="InterPro"/>
</dbReference>
<dbReference type="SUPFAM" id="SSF55729">
    <property type="entry name" value="Acyl-CoA N-acyltransferases (Nat)"/>
    <property type="match status" value="1"/>
</dbReference>
<protein>
    <submittedName>
        <fullName evidence="2">GCN5-related N-acetyltransferase</fullName>
    </submittedName>
</protein>
<name>K9XR65_STAC7</name>
<evidence type="ECO:0000313" key="2">
    <source>
        <dbReference type="EMBL" id="AFZ34157.1"/>
    </source>
</evidence>
<dbReference type="PANTHER" id="PTHR43792:SF1">
    <property type="entry name" value="N-ACETYLTRANSFERASE DOMAIN-CONTAINING PROTEIN"/>
    <property type="match status" value="1"/>
</dbReference>
<dbReference type="InterPro" id="IPR016181">
    <property type="entry name" value="Acyl_CoA_acyltransferase"/>
</dbReference>
<dbReference type="PANTHER" id="PTHR43792">
    <property type="entry name" value="GNAT FAMILY, PUTATIVE (AFU_ORTHOLOGUE AFUA_3G00765)-RELATED-RELATED"/>
    <property type="match status" value="1"/>
</dbReference>
<dbReference type="InterPro" id="IPR000182">
    <property type="entry name" value="GNAT_dom"/>
</dbReference>
<dbReference type="AlphaFoldDB" id="K9XR65"/>
<reference evidence="3" key="1">
    <citation type="journal article" date="2013" name="Proc. Natl. Acad. Sci. U.S.A.">
        <title>Improving the coverage of the cyanobacterial phylum using diversity-driven genome sequencing.</title>
        <authorList>
            <person name="Shih P.M."/>
            <person name="Wu D."/>
            <person name="Latifi A."/>
            <person name="Axen S.D."/>
            <person name="Fewer D.P."/>
            <person name="Talla E."/>
            <person name="Calteau A."/>
            <person name="Cai F."/>
            <person name="Tandeau de Marsac N."/>
            <person name="Rippka R."/>
            <person name="Herdman M."/>
            <person name="Sivonen K."/>
            <person name="Coursin T."/>
            <person name="Laurent T."/>
            <person name="Goodwin L."/>
            <person name="Nolan M."/>
            <person name="Davenport K.W."/>
            <person name="Han C.S."/>
            <person name="Rubin E.M."/>
            <person name="Eisen J.A."/>
            <person name="Woyke T."/>
            <person name="Gugger M."/>
            <person name="Kerfeld C.A."/>
        </authorList>
    </citation>
    <scope>NUCLEOTIDE SEQUENCE [LARGE SCALE GENOMIC DNA]</scope>
    <source>
        <strain evidence="3">ATCC 29371 / PCC 7437</strain>
    </source>
</reference>
<dbReference type="InterPro" id="IPR051531">
    <property type="entry name" value="N-acetyltransferase"/>
</dbReference>
<keyword evidence="3" id="KW-1185">Reference proteome</keyword>
<dbReference type="STRING" id="111780.Sta7437_0556"/>
<organism evidence="2 3">
    <name type="scientific">Stanieria cyanosphaera (strain ATCC 29371 / PCC 7437)</name>
    <dbReference type="NCBI Taxonomy" id="111780"/>
    <lineage>
        <taxon>Bacteria</taxon>
        <taxon>Bacillati</taxon>
        <taxon>Cyanobacteriota</taxon>
        <taxon>Cyanophyceae</taxon>
        <taxon>Pleurocapsales</taxon>
        <taxon>Dermocarpellaceae</taxon>
        <taxon>Stanieria</taxon>
    </lineage>
</organism>
<dbReference type="OrthoDB" id="512181at2"/>
<dbReference type="HOGENOM" id="CLU_013985_3_1_3"/>
<dbReference type="Pfam" id="PF13302">
    <property type="entry name" value="Acetyltransf_3"/>
    <property type="match status" value="1"/>
</dbReference>
<feature type="domain" description="N-acetyltransferase" evidence="1">
    <location>
        <begin position="10"/>
        <end position="166"/>
    </location>
</feature>
<dbReference type="KEGG" id="scs:Sta7437_0556"/>
<dbReference type="EMBL" id="CP003653">
    <property type="protein sequence ID" value="AFZ34157.1"/>
    <property type="molecule type" value="Genomic_DNA"/>
</dbReference>
<dbReference type="eggNOG" id="COG1670">
    <property type="taxonomic scope" value="Bacteria"/>
</dbReference>
<gene>
    <name evidence="2" type="ordered locus">Sta7437_0556</name>
</gene>
<dbReference type="RefSeq" id="WP_015191830.1">
    <property type="nucleotide sequence ID" value="NC_019748.1"/>
</dbReference>
<evidence type="ECO:0000259" key="1">
    <source>
        <dbReference type="PROSITE" id="PS51186"/>
    </source>
</evidence>